<feature type="coiled-coil region" evidence="6">
    <location>
        <begin position="170"/>
        <end position="225"/>
    </location>
</feature>
<comment type="similarity">
    <text evidence="6">Belongs to the SMC family.</text>
</comment>
<feature type="region of interest" description="Disordered" evidence="7">
    <location>
        <begin position="363"/>
        <end position="420"/>
    </location>
</feature>
<dbReference type="AlphaFoldDB" id="A0A8D4VNA0"/>
<evidence type="ECO:0000256" key="4">
    <source>
        <dbReference type="ARBA" id="ARBA00023054"/>
    </source>
</evidence>
<reference evidence="9" key="1">
    <citation type="submission" date="2019-06" db="EMBL/GenBank/DDBJ databases">
        <title>Complete genome sequence of Methylogaea oryzae strain JCM16910.</title>
        <authorList>
            <person name="Asakawa S."/>
        </authorList>
    </citation>
    <scope>NUCLEOTIDE SEQUENCE</scope>
    <source>
        <strain evidence="9">E10</strain>
    </source>
</reference>
<keyword evidence="1 6" id="KW-0963">Cytoplasm</keyword>
<dbReference type="PANTHER" id="PTHR43977">
    <property type="entry name" value="STRUCTURAL MAINTENANCE OF CHROMOSOMES PROTEIN 3"/>
    <property type="match status" value="1"/>
</dbReference>
<dbReference type="GO" id="GO:0007059">
    <property type="term" value="P:chromosome segregation"/>
    <property type="evidence" value="ECO:0007669"/>
    <property type="project" value="UniProtKB-UniRule"/>
</dbReference>
<dbReference type="Pfam" id="PF02463">
    <property type="entry name" value="SMC_N"/>
    <property type="match status" value="1"/>
</dbReference>
<dbReference type="HAMAP" id="MF_01894">
    <property type="entry name" value="Smc_prok"/>
    <property type="match status" value="1"/>
</dbReference>
<gene>
    <name evidence="6 9" type="primary">smc</name>
    <name evidence="9" type="ORF">MoryE10_16360</name>
</gene>
<dbReference type="InterPro" id="IPR011890">
    <property type="entry name" value="SMC_prok"/>
</dbReference>
<proteinExistence type="inferred from homology"/>
<dbReference type="GO" id="GO:0005694">
    <property type="term" value="C:chromosome"/>
    <property type="evidence" value="ECO:0007669"/>
    <property type="project" value="InterPro"/>
</dbReference>
<dbReference type="InterPro" id="IPR003395">
    <property type="entry name" value="RecF/RecN/SMC_N"/>
</dbReference>
<accession>A0A8D4VNA0</accession>
<dbReference type="GO" id="GO:0005737">
    <property type="term" value="C:cytoplasm"/>
    <property type="evidence" value="ECO:0007669"/>
    <property type="project" value="UniProtKB-SubCell"/>
</dbReference>
<dbReference type="Proteomes" id="UP000824988">
    <property type="component" value="Chromosome"/>
</dbReference>
<name>A0A8D4VNA0_9GAMM</name>
<feature type="binding site" evidence="6">
    <location>
        <begin position="32"/>
        <end position="39"/>
    </location>
    <ligand>
        <name>ATP</name>
        <dbReference type="ChEBI" id="CHEBI:30616"/>
    </ligand>
</feature>
<organism evidence="9 10">
    <name type="scientific">Methylogaea oryzae</name>
    <dbReference type="NCBI Taxonomy" id="1295382"/>
    <lineage>
        <taxon>Bacteria</taxon>
        <taxon>Pseudomonadati</taxon>
        <taxon>Pseudomonadota</taxon>
        <taxon>Gammaproteobacteria</taxon>
        <taxon>Methylococcales</taxon>
        <taxon>Methylococcaceae</taxon>
        <taxon>Methylogaea</taxon>
    </lineage>
</organism>
<comment type="function">
    <text evidence="6">Required for chromosome condensation and partitioning.</text>
</comment>
<dbReference type="SMART" id="SM00968">
    <property type="entry name" value="SMC_hinge"/>
    <property type="match status" value="1"/>
</dbReference>
<dbReference type="KEGG" id="moz:MoryE10_16360"/>
<keyword evidence="10" id="KW-1185">Reference proteome</keyword>
<feature type="domain" description="SMC hinge" evidence="8">
    <location>
        <begin position="521"/>
        <end position="622"/>
    </location>
</feature>
<dbReference type="CDD" id="cd03278">
    <property type="entry name" value="ABC_SMC_barmotin"/>
    <property type="match status" value="2"/>
</dbReference>
<keyword evidence="5 6" id="KW-0238">DNA-binding</keyword>
<keyword evidence="4 6" id="KW-0175">Coiled coil</keyword>
<dbReference type="Pfam" id="PF06470">
    <property type="entry name" value="SMC_hinge"/>
    <property type="match status" value="1"/>
</dbReference>
<comment type="subcellular location">
    <subcellularLocation>
        <location evidence="6">Cytoplasm</location>
    </subcellularLocation>
</comment>
<dbReference type="InterPro" id="IPR010935">
    <property type="entry name" value="SMC_hinge"/>
</dbReference>
<dbReference type="GO" id="GO:0007062">
    <property type="term" value="P:sister chromatid cohesion"/>
    <property type="evidence" value="ECO:0007669"/>
    <property type="project" value="InterPro"/>
</dbReference>
<protein>
    <recommendedName>
        <fullName evidence="6">Chromosome partition protein Smc</fullName>
    </recommendedName>
</protein>
<evidence type="ECO:0000259" key="8">
    <source>
        <dbReference type="SMART" id="SM00968"/>
    </source>
</evidence>
<dbReference type="EMBL" id="AP019782">
    <property type="protein sequence ID" value="BBL71030.1"/>
    <property type="molecule type" value="Genomic_DNA"/>
</dbReference>
<keyword evidence="3 6" id="KW-0067">ATP-binding</keyword>
<feature type="compositionally biased region" description="Basic and acidic residues" evidence="7">
    <location>
        <begin position="363"/>
        <end position="393"/>
    </location>
</feature>
<comment type="domain">
    <text evidence="6">Contains large globular domains required for ATP hydrolysis at each terminus and a third globular domain forming a flexible hinge near the middle of the molecule. These domains are separated by coiled-coil structures.</text>
</comment>
<feature type="coiled-coil region" evidence="6">
    <location>
        <begin position="677"/>
        <end position="949"/>
    </location>
</feature>
<evidence type="ECO:0000256" key="2">
    <source>
        <dbReference type="ARBA" id="ARBA00022741"/>
    </source>
</evidence>
<evidence type="ECO:0000256" key="7">
    <source>
        <dbReference type="SAM" id="MobiDB-lite"/>
    </source>
</evidence>
<dbReference type="GO" id="GO:0003677">
    <property type="term" value="F:DNA binding"/>
    <property type="evidence" value="ECO:0007669"/>
    <property type="project" value="UniProtKB-UniRule"/>
</dbReference>
<dbReference type="GO" id="GO:0005524">
    <property type="term" value="F:ATP binding"/>
    <property type="evidence" value="ECO:0007669"/>
    <property type="project" value="UniProtKB-UniRule"/>
</dbReference>
<dbReference type="GO" id="GO:0006260">
    <property type="term" value="P:DNA replication"/>
    <property type="evidence" value="ECO:0007669"/>
    <property type="project" value="UniProtKB-UniRule"/>
</dbReference>
<dbReference type="InterPro" id="IPR024704">
    <property type="entry name" value="SMC"/>
</dbReference>
<comment type="subunit">
    <text evidence="6">Homodimer.</text>
</comment>
<evidence type="ECO:0000256" key="1">
    <source>
        <dbReference type="ARBA" id="ARBA00022490"/>
    </source>
</evidence>
<evidence type="ECO:0000313" key="9">
    <source>
        <dbReference type="EMBL" id="BBL71030.1"/>
    </source>
</evidence>
<evidence type="ECO:0000256" key="3">
    <source>
        <dbReference type="ARBA" id="ARBA00022840"/>
    </source>
</evidence>
<feature type="coiled-coil region" evidence="6">
    <location>
        <begin position="984"/>
        <end position="1011"/>
    </location>
</feature>
<dbReference type="PIRSF" id="PIRSF005719">
    <property type="entry name" value="SMC"/>
    <property type="match status" value="1"/>
</dbReference>
<evidence type="ECO:0000256" key="6">
    <source>
        <dbReference type="HAMAP-Rule" id="MF_01894"/>
    </source>
</evidence>
<evidence type="ECO:0000256" key="5">
    <source>
        <dbReference type="ARBA" id="ARBA00023125"/>
    </source>
</evidence>
<keyword evidence="2 6" id="KW-0547">Nucleotide-binding</keyword>
<dbReference type="GO" id="GO:0030261">
    <property type="term" value="P:chromosome condensation"/>
    <property type="evidence" value="ECO:0007669"/>
    <property type="project" value="InterPro"/>
</dbReference>
<dbReference type="NCBIfam" id="TIGR02168">
    <property type="entry name" value="SMC_prok_B"/>
    <property type="match status" value="1"/>
</dbReference>
<dbReference type="RefSeq" id="WP_221048792.1">
    <property type="nucleotide sequence ID" value="NZ_AP019782.1"/>
</dbReference>
<sequence>MRLEKVKLAGFKSFVDPTVLPLPSNLVGIVGPNGCGKSNLIDAVRWVMGESSAKHLRGESMSDVVFNGSSTRKPVSMASVELVFDNSEGDAPGEFADYAQISVKRQVTRDGQSAYFLNNTRCRRKDITDIFLGTGLGPRSYAIIEQGTISRLIEAKPEEMRGFIEEAAGISKYKERRHETEIRMRHTRENLDRLNDLREEITKQLANLQRQANKAEKYLALRDEERRYRRELLALRWRQYDQACQAQQQTIAGYVEELSQQGETGRELDLSQELRRKEHAQLQHGLERTQGRFYGISADISRLEQSIRGTEQSRAEMQRELQRLEAESEKAARDLADDQGQMENVREELLRLELECREAEAREEEANGLREDAARHHQESQHRRDAAKGESARHGQQAEVQRTRLRHLGDDAGRLQSRRQRLEAERGELAANLDQEGLEELQQEVAELELRRADAREAIQELEETLQNGRAQLKAMRDELHAARNELQQVNGRVASQETLQQHAMGKDNGPLQRWLEQSGLAAAPRLAECLEVRPGWETAVEKVLDRHLQAVCVDDFGGAVSHLEQLQGQSLALVATAAPAQSAAARSASSLAEQVTSPWALEGLLGSVYCAPDLAAAEAMAEKLASHESVITPDGVRLGDRWLLVQREKDERSGVLQREKELRALRERQQALNGCCAECETRIAELEQTRRDQETRRGELQQSEQALASTLNKRSSELAAARIRLEQAQKRLRQLDEELAEITEAQRHNGEEKAEAELMLAQAEEGLAEHQARLASAENEVNAARDQLQAAEQQSRSARETLHALRARRGTLTSSQELTAKHLERLREHSRQAAERITELRQRLEGSEAPMRDEREQLAELKEQRAAVEAELAQSRRALEEADAQLRKLAEQRSRVEQDSSRLREKLEKARVEVQSILVRRQTQQEQLAEADENLETVLEQLTEEAEEGRWQARLTALQEDIQRLGAINLTAVEEHQAQSERAAFLEQQYVDLSESLATLEEAIEKIDQECRSRFKETFDKVNAGMQKKFPTLFGGGTAYLELHDQDLLNSGVTIMARPPGKRNSSIHLLSGGEKALTAVALVFSIFELNPAPFCLLDEVDAPLDEANVGRFSRLVKEMSEAVQFIFITHNKGAMEIAEQLAGVTMKEPGVSRIVAVDIDKAVELAGA</sequence>
<evidence type="ECO:0000313" key="10">
    <source>
        <dbReference type="Proteomes" id="UP000824988"/>
    </source>
</evidence>